<dbReference type="PANTHER" id="PTHR30348:SF4">
    <property type="entry name" value="DUF72 DOMAIN-CONTAINING PROTEIN"/>
    <property type="match status" value="1"/>
</dbReference>
<dbReference type="Pfam" id="PF01904">
    <property type="entry name" value="DUF72"/>
    <property type="match status" value="1"/>
</dbReference>
<gene>
    <name evidence="1" type="ORF">IC63_03785</name>
</gene>
<dbReference type="EMBL" id="JRKS01000006">
    <property type="protein sequence ID" value="KGJ08930.1"/>
    <property type="molecule type" value="Genomic_DNA"/>
</dbReference>
<evidence type="ECO:0000313" key="1">
    <source>
        <dbReference type="EMBL" id="KGJ08930.1"/>
    </source>
</evidence>
<dbReference type="STRING" id="690417.IC63_03785"/>
<dbReference type="PANTHER" id="PTHR30348">
    <property type="entry name" value="UNCHARACTERIZED PROTEIN YECE"/>
    <property type="match status" value="1"/>
</dbReference>
<name>A0A099FDV2_9RHOB</name>
<comment type="caution">
    <text evidence="1">The sequence shown here is derived from an EMBL/GenBank/DDBJ whole genome shotgun (WGS) entry which is preliminary data.</text>
</comment>
<evidence type="ECO:0008006" key="3">
    <source>
        <dbReference type="Google" id="ProtNLM"/>
    </source>
</evidence>
<dbReference type="OrthoDB" id="9780310at2"/>
<dbReference type="SUPFAM" id="SSF117396">
    <property type="entry name" value="TM1631-like"/>
    <property type="match status" value="1"/>
</dbReference>
<keyword evidence="2" id="KW-1185">Reference proteome</keyword>
<proteinExistence type="predicted"/>
<dbReference type="Gene3D" id="3.20.20.410">
    <property type="entry name" value="Protein of unknown function UPF0759"/>
    <property type="match status" value="1"/>
</dbReference>
<organism evidence="1 2">
    <name type="scientific">Paracoccus sphaerophysae</name>
    <dbReference type="NCBI Taxonomy" id="690417"/>
    <lineage>
        <taxon>Bacteria</taxon>
        <taxon>Pseudomonadati</taxon>
        <taxon>Pseudomonadota</taxon>
        <taxon>Alphaproteobacteria</taxon>
        <taxon>Rhodobacterales</taxon>
        <taxon>Paracoccaceae</taxon>
        <taxon>Paracoccus</taxon>
    </lineage>
</organism>
<dbReference type="InterPro" id="IPR036520">
    <property type="entry name" value="UPF0759_sf"/>
</dbReference>
<dbReference type="Proteomes" id="UP000029917">
    <property type="component" value="Unassembled WGS sequence"/>
</dbReference>
<dbReference type="AlphaFoldDB" id="A0A099FDV2"/>
<reference evidence="1 2" key="2">
    <citation type="submission" date="2014-10" db="EMBL/GenBank/DDBJ databases">
        <title>Paracoccus sanguinis sp. nov., isolated from clinical specimens of New York State patients.</title>
        <authorList>
            <person name="Mingle L.A."/>
            <person name="Cole J.A."/>
            <person name="Lapierre P."/>
            <person name="Musser K.A."/>
        </authorList>
    </citation>
    <scope>NUCLEOTIDE SEQUENCE [LARGE SCALE GENOMIC DNA]</scope>
    <source>
        <strain evidence="1 2">HAMBI 3106</strain>
    </source>
</reference>
<accession>A0A099FDV2</accession>
<reference evidence="1 2" key="1">
    <citation type="submission" date="2014-09" db="EMBL/GenBank/DDBJ databases">
        <authorList>
            <person name="McGinnis J.M."/>
            <person name="Wolfgang W.J."/>
        </authorList>
    </citation>
    <scope>NUCLEOTIDE SEQUENCE [LARGE SCALE GENOMIC DNA]</scope>
    <source>
        <strain evidence="1 2">HAMBI 3106</strain>
    </source>
</reference>
<dbReference type="RefSeq" id="WP_036717002.1">
    <property type="nucleotide sequence ID" value="NZ_JRKS01000006.1"/>
</dbReference>
<dbReference type="InterPro" id="IPR002763">
    <property type="entry name" value="DUF72"/>
</dbReference>
<protein>
    <recommendedName>
        <fullName evidence="3">DUF72 domain-containing protein</fullName>
    </recommendedName>
</protein>
<sequence>MAQGSIHIGVGGWTYEPWDDSFYPANLKKKDQLSYAASKLTAIEINGTFYRTQTPKTFAAWRDAAPAGFLFAVKAVRYAVNRKLLAEAGDSIDRFMASGLDQLGDRLGPILWQLAPTKRHDPEDFAAFLNLLPPRVGDLPLRHAVELRHPSFACAEVVEAARARNVAIVLAGDSDYPMIADQTADFSYLRIMGTTERPKAGYAPRALDLWAARAKALAAGRQPEGLDPIAAPLADGTPRDVFLFVISGHKAANPAAAQELIARLS</sequence>
<evidence type="ECO:0000313" key="2">
    <source>
        <dbReference type="Proteomes" id="UP000029917"/>
    </source>
</evidence>